<sequence>MTSVVSPSSTATSTTTVYLRRDQTTSGSFRRPPAVRSLVLSDLFLPLEKTSPAASFRSRSACRSCLLVEPSFQEQTSLPPSGCKKSASSTLQRSDSLLSRLQSLFIIKRPAGSHAKIKKPPVPPKIQPPLMTYDSFSARARSQSTASRNHHRSLKTTSAQASPARSVVNEPLVCNTPSPKVSTHTPLTSFAPSPAKLQRPKNFPMVQRRQKSNPTSQQKYLSAHLPGEALPSQSSSGELILEFVYFFALIEKYGIIII</sequence>
<evidence type="ECO:0000313" key="4">
    <source>
        <dbReference type="WBParaSite" id="HDID_0000502101-mRNA-1"/>
    </source>
</evidence>
<dbReference type="Proteomes" id="UP000274504">
    <property type="component" value="Unassembled WGS sequence"/>
</dbReference>
<dbReference type="OrthoDB" id="6268973at2759"/>
<feature type="compositionally biased region" description="Low complexity" evidence="1">
    <location>
        <begin position="1"/>
        <end position="17"/>
    </location>
</feature>
<dbReference type="AlphaFoldDB" id="A0A0R3SJA6"/>
<name>A0A0R3SJA6_HYMDI</name>
<proteinExistence type="predicted"/>
<gene>
    <name evidence="2" type="ORF">HDID_LOCUS5019</name>
</gene>
<feature type="region of interest" description="Disordered" evidence="1">
    <location>
        <begin position="1"/>
        <end position="30"/>
    </location>
</feature>
<protein>
    <submittedName>
        <fullName evidence="4">Flocculation protein FLO11-like</fullName>
    </submittedName>
</protein>
<accession>A0A0R3SJA6</accession>
<evidence type="ECO:0000313" key="3">
    <source>
        <dbReference type="Proteomes" id="UP000274504"/>
    </source>
</evidence>
<evidence type="ECO:0000256" key="1">
    <source>
        <dbReference type="SAM" id="MobiDB-lite"/>
    </source>
</evidence>
<reference evidence="2 3" key="2">
    <citation type="submission" date="2018-11" db="EMBL/GenBank/DDBJ databases">
        <authorList>
            <consortium name="Pathogen Informatics"/>
        </authorList>
    </citation>
    <scope>NUCLEOTIDE SEQUENCE [LARGE SCALE GENOMIC DNA]</scope>
</reference>
<dbReference type="EMBL" id="UYSG01002243">
    <property type="protein sequence ID" value="VDL57337.1"/>
    <property type="molecule type" value="Genomic_DNA"/>
</dbReference>
<feature type="region of interest" description="Disordered" evidence="1">
    <location>
        <begin position="138"/>
        <end position="221"/>
    </location>
</feature>
<dbReference type="WBParaSite" id="HDID_0000502101-mRNA-1">
    <property type="protein sequence ID" value="HDID_0000502101-mRNA-1"/>
    <property type="gene ID" value="HDID_0000502101"/>
</dbReference>
<reference evidence="4" key="1">
    <citation type="submission" date="2017-02" db="UniProtKB">
        <authorList>
            <consortium name="WormBaseParasite"/>
        </authorList>
    </citation>
    <scope>IDENTIFICATION</scope>
</reference>
<organism evidence="4">
    <name type="scientific">Hymenolepis diminuta</name>
    <name type="common">Rat tapeworm</name>
    <dbReference type="NCBI Taxonomy" id="6216"/>
    <lineage>
        <taxon>Eukaryota</taxon>
        <taxon>Metazoa</taxon>
        <taxon>Spiralia</taxon>
        <taxon>Lophotrochozoa</taxon>
        <taxon>Platyhelminthes</taxon>
        <taxon>Cestoda</taxon>
        <taxon>Eucestoda</taxon>
        <taxon>Cyclophyllidea</taxon>
        <taxon>Hymenolepididae</taxon>
        <taxon>Hymenolepis</taxon>
    </lineage>
</organism>
<feature type="compositionally biased region" description="Low complexity" evidence="1">
    <location>
        <begin position="138"/>
        <end position="147"/>
    </location>
</feature>
<evidence type="ECO:0000313" key="2">
    <source>
        <dbReference type="EMBL" id="VDL57337.1"/>
    </source>
</evidence>
<feature type="compositionally biased region" description="Polar residues" evidence="1">
    <location>
        <begin position="175"/>
        <end position="191"/>
    </location>
</feature>